<accession>A0A6P7GPU2</accession>
<feature type="compositionally biased region" description="Acidic residues" evidence="1">
    <location>
        <begin position="1"/>
        <end position="22"/>
    </location>
</feature>
<name>A0A6P7GPU2_DIAVI</name>
<proteinExistence type="predicted"/>
<protein>
    <submittedName>
        <fullName evidence="2">Uncharacterized protein LOC114345299</fullName>
    </submittedName>
</protein>
<feature type="compositionally biased region" description="Polar residues" evidence="1">
    <location>
        <begin position="187"/>
        <end position="196"/>
    </location>
</feature>
<gene>
    <name evidence="2" type="primary">LOC114345299</name>
</gene>
<dbReference type="AlphaFoldDB" id="A0A6P7GPU2"/>
<reference evidence="2" key="1">
    <citation type="submission" date="2025-08" db="UniProtKB">
        <authorList>
            <consortium name="RefSeq"/>
        </authorList>
    </citation>
    <scope>IDENTIFICATION</scope>
    <source>
        <tissue evidence="2">Whole insect</tissue>
    </source>
</reference>
<dbReference type="InParanoid" id="A0A6P7GPU2"/>
<evidence type="ECO:0000256" key="1">
    <source>
        <dbReference type="SAM" id="MobiDB-lite"/>
    </source>
</evidence>
<feature type="compositionally biased region" description="Basic and acidic residues" evidence="1">
    <location>
        <begin position="80"/>
        <end position="94"/>
    </location>
</feature>
<evidence type="ECO:0000313" key="2">
    <source>
        <dbReference type="RefSeq" id="XP_028151921.1"/>
    </source>
</evidence>
<sequence>MAETESTAEPEPSPEPEPEPTIEPEIKTVKVPVSEWEHQTEPEPSAEPEATPKPAPEAAQMDKITKLEHESKTEATSNKEINDEHTLKIERIPEVEQETQQDIEHMRSFYNESPTHSDVHVVEMQTSLPTTTKNYSSDFVIPLSDNDDNQVSDEPQVTTKKSPDSVDNGILVGSPTEKAAEEHRSLSKASSDSENFFLNPILADSITTTTSTESSDEETQPRKNKNIYEHDTFNKTNKSGSLKIENDLSKLQPTFCEADAAQEEEIR</sequence>
<feature type="region of interest" description="Disordered" evidence="1">
    <location>
        <begin position="1"/>
        <end position="100"/>
    </location>
</feature>
<dbReference type="RefSeq" id="XP_028151921.1">
    <property type="nucleotide sequence ID" value="XM_028296120.1"/>
</dbReference>
<feature type="region of interest" description="Disordered" evidence="1">
    <location>
        <begin position="139"/>
        <end position="267"/>
    </location>
</feature>
<organism evidence="2">
    <name type="scientific">Diabrotica virgifera virgifera</name>
    <name type="common">western corn rootworm</name>
    <dbReference type="NCBI Taxonomy" id="50390"/>
    <lineage>
        <taxon>Eukaryota</taxon>
        <taxon>Metazoa</taxon>
        <taxon>Ecdysozoa</taxon>
        <taxon>Arthropoda</taxon>
        <taxon>Hexapoda</taxon>
        <taxon>Insecta</taxon>
        <taxon>Pterygota</taxon>
        <taxon>Neoptera</taxon>
        <taxon>Endopterygota</taxon>
        <taxon>Coleoptera</taxon>
        <taxon>Polyphaga</taxon>
        <taxon>Cucujiformia</taxon>
        <taxon>Chrysomeloidea</taxon>
        <taxon>Chrysomelidae</taxon>
        <taxon>Galerucinae</taxon>
        <taxon>Diabroticina</taxon>
        <taxon>Diabroticites</taxon>
        <taxon>Diabrotica</taxon>
    </lineage>
</organism>
<feature type="compositionally biased region" description="Basic and acidic residues" evidence="1">
    <location>
        <begin position="63"/>
        <end position="73"/>
    </location>
</feature>